<dbReference type="InterPro" id="IPR007502">
    <property type="entry name" value="Helicase-assoc_dom"/>
</dbReference>
<keyword evidence="4" id="KW-0067">ATP-binding</keyword>
<keyword evidence="2" id="KW-0963">Cytoplasm</keyword>
<dbReference type="SMART" id="SM00490">
    <property type="entry name" value="HELICc"/>
    <property type="match status" value="1"/>
</dbReference>
<dbReference type="AlphaFoldDB" id="A0A8N1S2B9"/>
<reference evidence="8" key="1">
    <citation type="submission" date="2025-08" db="UniProtKB">
        <authorList>
            <consortium name="RefSeq"/>
        </authorList>
    </citation>
    <scope>IDENTIFICATION</scope>
</reference>
<dbReference type="SUPFAM" id="SSF52540">
    <property type="entry name" value="P-loop containing nucleoside triphosphate hydrolases"/>
    <property type="match status" value="1"/>
</dbReference>
<keyword evidence="8" id="KW-0347">Helicase</keyword>
<dbReference type="CDD" id="cd18791">
    <property type="entry name" value="SF2_C_RHA"/>
    <property type="match status" value="1"/>
</dbReference>
<dbReference type="SMART" id="SM00847">
    <property type="entry name" value="HA2"/>
    <property type="match status" value="1"/>
</dbReference>
<comment type="subcellular location">
    <subcellularLocation>
        <location evidence="1">Cytoplasm</location>
    </subcellularLocation>
</comment>
<evidence type="ECO:0000313" key="8">
    <source>
        <dbReference type="RefSeq" id="XP_025073014.1"/>
    </source>
</evidence>
<dbReference type="InterPro" id="IPR036236">
    <property type="entry name" value="Znf_C2H2_sf"/>
</dbReference>
<evidence type="ECO:0000256" key="4">
    <source>
        <dbReference type="ARBA" id="ARBA00022840"/>
    </source>
</evidence>
<dbReference type="GO" id="GO:0003723">
    <property type="term" value="F:RNA binding"/>
    <property type="evidence" value="ECO:0007669"/>
    <property type="project" value="TreeGrafter"/>
</dbReference>
<dbReference type="InterPro" id="IPR027417">
    <property type="entry name" value="P-loop_NTPase"/>
</dbReference>
<gene>
    <name evidence="8" type="primary">LOC105422719</name>
</gene>
<dbReference type="SUPFAM" id="SSF57667">
    <property type="entry name" value="beta-beta-alpha zinc fingers"/>
    <property type="match status" value="1"/>
</dbReference>
<dbReference type="PROSITE" id="PS51192">
    <property type="entry name" value="HELICASE_ATP_BIND_1"/>
    <property type="match status" value="1"/>
</dbReference>
<dbReference type="Pfam" id="PF00271">
    <property type="entry name" value="Helicase_C"/>
    <property type="match status" value="1"/>
</dbReference>
<organism evidence="7 8">
    <name type="scientific">Pogonomyrmex barbatus</name>
    <name type="common">red harvester ant</name>
    <dbReference type="NCBI Taxonomy" id="144034"/>
    <lineage>
        <taxon>Eukaryota</taxon>
        <taxon>Metazoa</taxon>
        <taxon>Ecdysozoa</taxon>
        <taxon>Arthropoda</taxon>
        <taxon>Hexapoda</taxon>
        <taxon>Insecta</taxon>
        <taxon>Pterygota</taxon>
        <taxon>Neoptera</taxon>
        <taxon>Endopterygota</taxon>
        <taxon>Hymenoptera</taxon>
        <taxon>Apocrita</taxon>
        <taxon>Aculeata</taxon>
        <taxon>Formicoidea</taxon>
        <taxon>Formicidae</taxon>
        <taxon>Myrmicinae</taxon>
        <taxon>Pogonomyrmex</taxon>
    </lineage>
</organism>
<dbReference type="RefSeq" id="XP_025073014.1">
    <property type="nucleotide sequence ID" value="XM_025217229.1"/>
</dbReference>
<keyword evidence="8" id="KW-0378">Hydrolase</keyword>
<dbReference type="PROSITE" id="PS51194">
    <property type="entry name" value="HELICASE_CTER"/>
    <property type="match status" value="1"/>
</dbReference>
<dbReference type="Pfam" id="PF04408">
    <property type="entry name" value="WHD_HA2"/>
    <property type="match status" value="1"/>
</dbReference>
<dbReference type="InterPro" id="IPR001650">
    <property type="entry name" value="Helicase_C-like"/>
</dbReference>
<dbReference type="GO" id="GO:0005524">
    <property type="term" value="F:ATP binding"/>
    <property type="evidence" value="ECO:0007669"/>
    <property type="project" value="UniProtKB-KW"/>
</dbReference>
<evidence type="ECO:0000256" key="1">
    <source>
        <dbReference type="ARBA" id="ARBA00004496"/>
    </source>
</evidence>
<dbReference type="PANTHER" id="PTHR18934">
    <property type="entry name" value="ATP-DEPENDENT RNA HELICASE"/>
    <property type="match status" value="1"/>
</dbReference>
<dbReference type="SMART" id="SM00487">
    <property type="entry name" value="DEXDc"/>
    <property type="match status" value="1"/>
</dbReference>
<dbReference type="GO" id="GO:0005737">
    <property type="term" value="C:cytoplasm"/>
    <property type="evidence" value="ECO:0007669"/>
    <property type="project" value="UniProtKB-SubCell"/>
</dbReference>
<dbReference type="PANTHER" id="PTHR18934:SF113">
    <property type="entry name" value="ATP-DEPENDENT RNA HELICASE TDRD9"/>
    <property type="match status" value="1"/>
</dbReference>
<evidence type="ECO:0000259" key="5">
    <source>
        <dbReference type="PROSITE" id="PS51192"/>
    </source>
</evidence>
<keyword evidence="3" id="KW-0547">Nucleotide-binding</keyword>
<dbReference type="GO" id="GO:0004386">
    <property type="term" value="F:helicase activity"/>
    <property type="evidence" value="ECO:0007669"/>
    <property type="project" value="UniProtKB-KW"/>
</dbReference>
<proteinExistence type="predicted"/>
<dbReference type="InterPro" id="IPR014001">
    <property type="entry name" value="Helicase_ATP-bd"/>
</dbReference>
<dbReference type="Gene3D" id="1.20.120.1080">
    <property type="match status" value="1"/>
</dbReference>
<feature type="domain" description="Helicase C-terminal" evidence="6">
    <location>
        <begin position="358"/>
        <end position="531"/>
    </location>
</feature>
<sequence>MVYNIKSAGQIATMNDELVDHILNMSKSLEPFKIVMPGPSIRKPIKQCPLDEEMNDNHNVESEMDYIKKYVKKEEEDYIKLKSTFFNNDNYMDNLSEISGEVVINKEDTARIYRMFNFAYRPKIDLPILSIKSKIVSMIASNSVVIIRGSTGCGKTTQVPQLILDAEYEKRQHCNIIVTQPRRIAALSIAKRVSYERDWPVGTIVGYQMGLIKSLCRDTRITYCTTGVLLNKLTNKKHMMDYTHVILDEVHERDEDMDFLLLIVRKLLRTTSTMVKVILMSATIDVNKFAAYFSTPVENRLLPAPVIDIPKSSPFNVSIYYIDEMENLGNIPQVFPNEPRFTIAMAEFSARVIHIFDRVDQRGNSTNDEYERSTVLVFLPGLSEIEEMHNVLISETHADAYWDIIILHSLISTEDQENIFKQPPKGYRRIILSTNIAESSITVPNIKYVIDFCLTKLLVTEPGTNYQCLQLCWASKSNCQQRAGRTGRVMDGRVYRMVPRSFYDTVLREEALPEMLRAPLANVILKTKLLNMGEPKALLALSLDPPNLSNIRNTVLLLKEVGALLNRGTQEFDGDLTPLGHVMASLPLDVHVTKLIVLGHLFDVLQDAIIIAASMSVKDLFNIKFRDFETTYHEKVHWSGNSGSDSIACLNAFKVWRNDKVHRRITNPADEKEWARRKSLRVRSLREVDAFVTEITYKLNFFGIKEMMDLGKISWESLEIDRTFVLKFIIAGAFYPNYFVKFPYNVHDHKRDIEKTLAFRDPMNTVFLRGWPSTQLGSLYSKRFQEIFGEMFKNPKEQENITVSFDGSNRVYIEYEQDRTPTDLTFVRNCIKKRHCRIPIVIDLLSETDAAHRAEDFGLAKEFGELFQPSNPEERPCRRYMYDKKPYPKLPKYSEYRSRVMLQGPFSPIEVTLTHMVIMGMSKTVTVETTSVNSVLLDTCPESPRGILLVAQEIVRNSKNETHLVLRNTTLLPNTPGLASLINLIFTPYMELRRSPLGTYYTGALCGLGYDRTTGRSLYSQHDLQVIFDVEIKMSDLRMINKLRHWMNVSMHFNERSAIVDDDAHYEMTINCQNQIKKTFKEVIFETRKKIEPILIPKFDEWNRYDETQFLVPARETSRKSNVYSLHKALELNQRNDQLEELLKHLLELEALAHQDPRETSIEPVYCKLCQIEVKGIINLRAHLCSKQHTTKQQKIDTSTEFGENLQNIMEKMMLIQ</sequence>
<evidence type="ECO:0000313" key="7">
    <source>
        <dbReference type="Proteomes" id="UP000504615"/>
    </source>
</evidence>
<accession>A0A8N1S2B9</accession>
<protein>
    <submittedName>
        <fullName evidence="8">Probable ATP-dependent RNA helicase spindle-E isoform X1</fullName>
    </submittedName>
</protein>
<feature type="domain" description="Helicase ATP-binding" evidence="5">
    <location>
        <begin position="136"/>
        <end position="302"/>
    </location>
</feature>
<evidence type="ECO:0000259" key="6">
    <source>
        <dbReference type="PROSITE" id="PS51194"/>
    </source>
</evidence>
<dbReference type="InterPro" id="IPR048333">
    <property type="entry name" value="HA2_WH"/>
</dbReference>
<dbReference type="OrthoDB" id="66977at2759"/>
<dbReference type="Pfam" id="PF00270">
    <property type="entry name" value="DEAD"/>
    <property type="match status" value="1"/>
</dbReference>
<dbReference type="Gene3D" id="3.40.50.300">
    <property type="entry name" value="P-loop containing nucleotide triphosphate hydrolases"/>
    <property type="match status" value="2"/>
</dbReference>
<dbReference type="GeneID" id="105422719"/>
<dbReference type="InterPro" id="IPR011545">
    <property type="entry name" value="DEAD/DEAH_box_helicase_dom"/>
</dbReference>
<name>A0A8N1S2B9_9HYME</name>
<dbReference type="Proteomes" id="UP000504615">
    <property type="component" value="Unplaced"/>
</dbReference>
<evidence type="ECO:0000256" key="2">
    <source>
        <dbReference type="ARBA" id="ARBA00022490"/>
    </source>
</evidence>
<evidence type="ECO:0000256" key="3">
    <source>
        <dbReference type="ARBA" id="ARBA00022741"/>
    </source>
</evidence>
<keyword evidence="7" id="KW-1185">Reference proteome</keyword>